<dbReference type="OrthoDB" id="5523730at2"/>
<evidence type="ECO:0000313" key="2">
    <source>
        <dbReference type="EMBL" id="ABC80406.1"/>
    </source>
</evidence>
<keyword evidence="1" id="KW-0812">Transmembrane</keyword>
<keyword evidence="1" id="KW-1133">Transmembrane helix</keyword>
<evidence type="ECO:0008006" key="4">
    <source>
        <dbReference type="Google" id="ProtNLM"/>
    </source>
</evidence>
<organism evidence="2 3">
    <name type="scientific">Anaeromyxobacter dehalogenans (strain 2CP-C)</name>
    <dbReference type="NCBI Taxonomy" id="290397"/>
    <lineage>
        <taxon>Bacteria</taxon>
        <taxon>Pseudomonadati</taxon>
        <taxon>Myxococcota</taxon>
        <taxon>Myxococcia</taxon>
        <taxon>Myxococcales</taxon>
        <taxon>Cystobacterineae</taxon>
        <taxon>Anaeromyxobacteraceae</taxon>
        <taxon>Anaeromyxobacter</taxon>
    </lineage>
</organism>
<dbReference type="Proteomes" id="UP000001935">
    <property type="component" value="Chromosome"/>
</dbReference>
<keyword evidence="1" id="KW-0472">Membrane</keyword>
<dbReference type="HOGENOM" id="CLU_1393788_0_0_7"/>
<evidence type="ECO:0000313" key="3">
    <source>
        <dbReference type="Proteomes" id="UP000001935"/>
    </source>
</evidence>
<reference evidence="2" key="1">
    <citation type="submission" date="2006-01" db="EMBL/GenBank/DDBJ databases">
        <title>Complete sequence of Anaeromyxobacter dehalogenans 2CP-C.</title>
        <authorList>
            <consortium name="US DOE Joint Genome Institute"/>
            <person name="Copeland A."/>
            <person name="Lucas S."/>
            <person name="Lapidus A."/>
            <person name="Barry K."/>
            <person name="Detter J.C."/>
            <person name="Glavina T."/>
            <person name="Hammon N."/>
            <person name="Israni S."/>
            <person name="Pitluck S."/>
            <person name="Brettin T."/>
            <person name="Bruce D."/>
            <person name="Han C."/>
            <person name="Tapia R."/>
            <person name="Gilna P."/>
            <person name="Kiss H."/>
            <person name="Schmutz J."/>
            <person name="Larimer F."/>
            <person name="Land M."/>
            <person name="Kyrpides N."/>
            <person name="Anderson I."/>
            <person name="Sanford R.A."/>
            <person name="Ritalahti K.M."/>
            <person name="Thomas H.S."/>
            <person name="Kirby J.R."/>
            <person name="Zhulin I.B."/>
            <person name="Loeffler F.E."/>
            <person name="Richardson P."/>
        </authorList>
    </citation>
    <scope>NUCLEOTIDE SEQUENCE</scope>
    <source>
        <strain evidence="2">2CP-C</strain>
    </source>
</reference>
<name>Q2INM1_ANADE</name>
<dbReference type="EMBL" id="CP000251">
    <property type="protein sequence ID" value="ABC80406.1"/>
    <property type="molecule type" value="Genomic_DNA"/>
</dbReference>
<accession>Q2INM1</accession>
<dbReference type="RefSeq" id="WP_011419689.1">
    <property type="nucleotide sequence ID" value="NC_007760.1"/>
</dbReference>
<gene>
    <name evidence="2" type="ordered locus">Adeh_0630</name>
</gene>
<feature type="transmembrane region" description="Helical" evidence="1">
    <location>
        <begin position="12"/>
        <end position="32"/>
    </location>
</feature>
<dbReference type="STRING" id="290397.Adeh_0630"/>
<evidence type="ECO:0000256" key="1">
    <source>
        <dbReference type="SAM" id="Phobius"/>
    </source>
</evidence>
<dbReference type="AlphaFoldDB" id="Q2INM1"/>
<protein>
    <recommendedName>
        <fullName evidence="4">Prepilin-type N-terminal cleavage/methylation domain-containing protein</fullName>
    </recommendedName>
</protein>
<dbReference type="KEGG" id="ade:Adeh_0630"/>
<proteinExistence type="predicted"/>
<sequence length="200" mass="21359">MTRERSAGMRGVTLIEAMISLTLLLIGILGMMRLQIVGITSNQGARSNGTAQELARELAAGLERLDPSLDALLVADTISDAPPGGFGDPLDASGNLATSGWRDWDDAYLTGTTSGYPALKVVGVRPDSALESDPADPSKPLYRRRWSIWQVATSNTASGVRLAAVSVVYRERTITRPRVVTLYVQIPNLGASTVNASAYR</sequence>